<accession>A0A2T0FBS5</accession>
<dbReference type="InterPro" id="IPR039298">
    <property type="entry name" value="ACOT13"/>
</dbReference>
<evidence type="ECO:0000259" key="3">
    <source>
        <dbReference type="Pfam" id="PF03061"/>
    </source>
</evidence>
<reference evidence="4 5" key="1">
    <citation type="submission" date="2017-04" db="EMBL/GenBank/DDBJ databases">
        <title>Genome sequencing of [Candida] sorbophila.</title>
        <authorList>
            <person name="Ahn J.O."/>
        </authorList>
    </citation>
    <scope>NUCLEOTIDE SEQUENCE [LARGE SCALE GENOMIC DNA]</scope>
    <source>
        <strain evidence="4 5">DS02</strain>
    </source>
</reference>
<dbReference type="GO" id="GO:0047617">
    <property type="term" value="F:fatty acyl-CoA hydrolase activity"/>
    <property type="evidence" value="ECO:0007669"/>
    <property type="project" value="InterPro"/>
</dbReference>
<proteinExistence type="inferred from homology"/>
<dbReference type="PANTHER" id="PTHR21660">
    <property type="entry name" value="THIOESTERASE SUPERFAMILY MEMBER-RELATED"/>
    <property type="match status" value="1"/>
</dbReference>
<dbReference type="Pfam" id="PF03061">
    <property type="entry name" value="4HBT"/>
    <property type="match status" value="1"/>
</dbReference>
<evidence type="ECO:0000313" key="5">
    <source>
        <dbReference type="Proteomes" id="UP000238350"/>
    </source>
</evidence>
<dbReference type="GeneID" id="36513758"/>
<protein>
    <recommendedName>
        <fullName evidence="3">Thioesterase domain-containing protein</fullName>
    </recommendedName>
</protein>
<dbReference type="InterPro" id="IPR006683">
    <property type="entry name" value="Thioestr_dom"/>
</dbReference>
<keyword evidence="5" id="KW-1185">Reference proteome</keyword>
<keyword evidence="2" id="KW-0378">Hydrolase</keyword>
<feature type="domain" description="Thioesterase" evidence="3">
    <location>
        <begin position="96"/>
        <end position="187"/>
    </location>
</feature>
<dbReference type="CDD" id="cd03443">
    <property type="entry name" value="PaaI_thioesterase"/>
    <property type="match status" value="1"/>
</dbReference>
<evidence type="ECO:0000256" key="2">
    <source>
        <dbReference type="ARBA" id="ARBA00022801"/>
    </source>
</evidence>
<dbReference type="PANTHER" id="PTHR21660:SF1">
    <property type="entry name" value="ACYL-COENZYME A THIOESTERASE 13"/>
    <property type="match status" value="1"/>
</dbReference>
<comment type="similarity">
    <text evidence="1">Belongs to the thioesterase PaaI family.</text>
</comment>
<organism evidence="4 5">
    <name type="scientific">Wickerhamiella sorbophila</name>
    <dbReference type="NCBI Taxonomy" id="45607"/>
    <lineage>
        <taxon>Eukaryota</taxon>
        <taxon>Fungi</taxon>
        <taxon>Dikarya</taxon>
        <taxon>Ascomycota</taxon>
        <taxon>Saccharomycotina</taxon>
        <taxon>Dipodascomycetes</taxon>
        <taxon>Dipodascales</taxon>
        <taxon>Trichomonascaceae</taxon>
        <taxon>Wickerhamiella</taxon>
    </lineage>
</organism>
<dbReference type="RefSeq" id="XP_024662335.1">
    <property type="nucleotide sequence ID" value="XM_024806567.1"/>
</dbReference>
<dbReference type="SUPFAM" id="SSF54637">
    <property type="entry name" value="Thioesterase/thiol ester dehydrase-isomerase"/>
    <property type="match status" value="1"/>
</dbReference>
<dbReference type="OrthoDB" id="2831072at2759"/>
<name>A0A2T0FBS5_9ASCO</name>
<dbReference type="STRING" id="45607.A0A2T0FBS5"/>
<dbReference type="EMBL" id="NDIQ01000001">
    <property type="protein sequence ID" value="PRT52389.1"/>
    <property type="molecule type" value="Genomic_DNA"/>
</dbReference>
<comment type="caution">
    <text evidence="4">The sequence shown here is derived from an EMBL/GenBank/DDBJ whole genome shotgun (WGS) entry which is preliminary data.</text>
</comment>
<dbReference type="InterPro" id="IPR029069">
    <property type="entry name" value="HotDog_dom_sf"/>
</dbReference>
<gene>
    <name evidence="4" type="ORF">B9G98_00009</name>
</gene>
<evidence type="ECO:0000256" key="1">
    <source>
        <dbReference type="ARBA" id="ARBA00008324"/>
    </source>
</evidence>
<dbReference type="AlphaFoldDB" id="A0A2T0FBS5"/>
<sequence>MLRNSRKRKESCLSASSKCFPALQIDLTVQLSMTIKNCVQAVCDFFTNDVKGAMGEVFAQKLHENMKVHDVYVDSEGTPTVIFELFTDPWMRNGHDIVHGGCLSTIVDFYSTLSLAAEPSFWSNTDEPPVDDIMNVVGQMGVSRALSVQFIQAVPINTTVYVVSKLVSNTKRNIYFTCTIKDKSGKVLVTGTHDKVKVTAKL</sequence>
<dbReference type="Gene3D" id="3.10.129.10">
    <property type="entry name" value="Hotdog Thioesterase"/>
    <property type="match status" value="1"/>
</dbReference>
<evidence type="ECO:0000313" key="4">
    <source>
        <dbReference type="EMBL" id="PRT52389.1"/>
    </source>
</evidence>
<dbReference type="Proteomes" id="UP000238350">
    <property type="component" value="Unassembled WGS sequence"/>
</dbReference>